<dbReference type="AlphaFoldDB" id="A0A2B4T1M4"/>
<evidence type="ECO:0000313" key="4">
    <source>
        <dbReference type="Proteomes" id="UP000225706"/>
    </source>
</evidence>
<reference evidence="4" key="1">
    <citation type="journal article" date="2017" name="bioRxiv">
        <title>Comparative analysis of the genomes of Stylophora pistillata and Acropora digitifera provides evidence for extensive differences between species of corals.</title>
        <authorList>
            <person name="Voolstra C.R."/>
            <person name="Li Y."/>
            <person name="Liew Y.J."/>
            <person name="Baumgarten S."/>
            <person name="Zoccola D."/>
            <person name="Flot J.-F."/>
            <person name="Tambutte S."/>
            <person name="Allemand D."/>
            <person name="Aranda M."/>
        </authorList>
    </citation>
    <scope>NUCLEOTIDE SEQUENCE [LARGE SCALE GENOMIC DNA]</scope>
</reference>
<dbReference type="EMBL" id="LSMT01000002">
    <property type="protein sequence ID" value="PFX34692.1"/>
    <property type="molecule type" value="Genomic_DNA"/>
</dbReference>
<dbReference type="OrthoDB" id="5376140at2759"/>
<feature type="compositionally biased region" description="Polar residues" evidence="1">
    <location>
        <begin position="54"/>
        <end position="78"/>
    </location>
</feature>
<comment type="caution">
    <text evidence="3">The sequence shown here is derived from an EMBL/GenBank/DDBJ whole genome shotgun (WGS) entry which is preliminary data.</text>
</comment>
<accession>A0A2B4T1M4</accession>
<dbReference type="InterPro" id="IPR004875">
    <property type="entry name" value="DDE_SF_endonuclease_dom"/>
</dbReference>
<evidence type="ECO:0000313" key="3">
    <source>
        <dbReference type="EMBL" id="PFX34692.1"/>
    </source>
</evidence>
<protein>
    <recommendedName>
        <fullName evidence="2">DDE-1 domain-containing protein</fullName>
    </recommendedName>
</protein>
<keyword evidence="4" id="KW-1185">Reference proteome</keyword>
<evidence type="ECO:0000259" key="2">
    <source>
        <dbReference type="Pfam" id="PF03184"/>
    </source>
</evidence>
<sequence>MSREGYGESLSLEDDEKDSKVITKEDVRLSRLIKPSPLQKRLEEQLQKSRKALNGSNGTLLKNGKSSVKNGSLKNNMNSDERPLFQAESDSVTARCEVSIKKAFIVSVPLSTQFMFQFNLLHVPNQPINNKVVLVMSLLQYFQKASISNESSAMNFWLPSTNATGLSSEEQSNVTLEINNAASINCKCKRVTYKEEDKCKIAKYANHCATTNAVNRFKKEFPKLTESTVRGWLTKYVSQLKNTPQIAPQDVQIGMKHRRPLLLPDELDFKLCSFIINLRTAVGTINRHVLYGVLMGLIKSDLAKYGQYLEFHITNGWKPIQSTWRRKEEVTNGWGMTLTLAETWDGSVLPFQLIYPGKTARSLPATNFPERFCLSYNEKHWSTEMETLQLINDVLHPYIQQTKAKLSLDENARTVLIWDAFKAQSSKLVEELLKELNISVMVPKNMTHLLQPLDLSTNGAVKNMEKCAFSEYFTSCITDEMLLNPGKDVTTIEIDLKLSTLKPRLGKLMKEVYKWLLTDKGKGIILSGWRSAGIMDCVKNARNGQIPSSSPYL</sequence>
<dbReference type="GO" id="GO:0003676">
    <property type="term" value="F:nucleic acid binding"/>
    <property type="evidence" value="ECO:0007669"/>
    <property type="project" value="InterPro"/>
</dbReference>
<proteinExistence type="predicted"/>
<feature type="region of interest" description="Disordered" evidence="1">
    <location>
        <begin position="53"/>
        <end position="81"/>
    </location>
</feature>
<evidence type="ECO:0000256" key="1">
    <source>
        <dbReference type="SAM" id="MobiDB-lite"/>
    </source>
</evidence>
<dbReference type="Pfam" id="PF03184">
    <property type="entry name" value="DDE_1"/>
    <property type="match status" value="1"/>
</dbReference>
<gene>
    <name evidence="3" type="ORF">AWC38_SpisGene356</name>
</gene>
<name>A0A2B4T1M4_STYPI</name>
<organism evidence="3 4">
    <name type="scientific">Stylophora pistillata</name>
    <name type="common">Smooth cauliflower coral</name>
    <dbReference type="NCBI Taxonomy" id="50429"/>
    <lineage>
        <taxon>Eukaryota</taxon>
        <taxon>Metazoa</taxon>
        <taxon>Cnidaria</taxon>
        <taxon>Anthozoa</taxon>
        <taxon>Hexacorallia</taxon>
        <taxon>Scleractinia</taxon>
        <taxon>Astrocoeniina</taxon>
        <taxon>Pocilloporidae</taxon>
        <taxon>Stylophora</taxon>
    </lineage>
</organism>
<feature type="domain" description="DDE-1" evidence="2">
    <location>
        <begin position="345"/>
        <end position="463"/>
    </location>
</feature>
<dbReference type="Proteomes" id="UP000225706">
    <property type="component" value="Unassembled WGS sequence"/>
</dbReference>